<dbReference type="PANTHER" id="PTHR43539">
    <property type="entry name" value="FLAVIN-BINDING MONOOXYGENASE-LIKE PROTEIN (AFU_ORTHOLOGUE AFUA_4G09220)"/>
    <property type="match status" value="1"/>
</dbReference>
<dbReference type="InterPro" id="IPR050982">
    <property type="entry name" value="Auxin_biosynth/cation_transpt"/>
</dbReference>
<dbReference type="PANTHER" id="PTHR43539:SF68">
    <property type="entry name" value="FLAVIN-BINDING MONOOXYGENASE-LIKE PROTEIN (AFU_ORTHOLOGUE AFUA_4G09220)"/>
    <property type="match status" value="1"/>
</dbReference>
<evidence type="ECO:0000313" key="5">
    <source>
        <dbReference type="Proteomes" id="UP000297245"/>
    </source>
</evidence>
<dbReference type="InterPro" id="IPR020946">
    <property type="entry name" value="Flavin_mOase-like"/>
</dbReference>
<keyword evidence="2" id="KW-0274">FAD</keyword>
<proteinExistence type="predicted"/>
<name>A0A4S8MFG6_DENBC</name>
<protein>
    <submittedName>
        <fullName evidence="4">FAD/NAD(P)-binding domain-containing protein</fullName>
    </submittedName>
</protein>
<dbReference type="OrthoDB" id="74360at2759"/>
<dbReference type="Proteomes" id="UP000297245">
    <property type="component" value="Unassembled WGS sequence"/>
</dbReference>
<evidence type="ECO:0000256" key="1">
    <source>
        <dbReference type="ARBA" id="ARBA00022630"/>
    </source>
</evidence>
<evidence type="ECO:0000313" key="4">
    <source>
        <dbReference type="EMBL" id="THV01378.1"/>
    </source>
</evidence>
<dbReference type="GO" id="GO:0004499">
    <property type="term" value="F:N,N-dimethylaniline monooxygenase activity"/>
    <property type="evidence" value="ECO:0007669"/>
    <property type="project" value="InterPro"/>
</dbReference>
<reference evidence="4 5" key="1">
    <citation type="journal article" date="2019" name="Nat. Ecol. Evol.">
        <title>Megaphylogeny resolves global patterns of mushroom evolution.</title>
        <authorList>
            <person name="Varga T."/>
            <person name="Krizsan K."/>
            <person name="Foldi C."/>
            <person name="Dima B."/>
            <person name="Sanchez-Garcia M."/>
            <person name="Sanchez-Ramirez S."/>
            <person name="Szollosi G.J."/>
            <person name="Szarkandi J.G."/>
            <person name="Papp V."/>
            <person name="Albert L."/>
            <person name="Andreopoulos W."/>
            <person name="Angelini C."/>
            <person name="Antonin V."/>
            <person name="Barry K.W."/>
            <person name="Bougher N.L."/>
            <person name="Buchanan P."/>
            <person name="Buyck B."/>
            <person name="Bense V."/>
            <person name="Catcheside P."/>
            <person name="Chovatia M."/>
            <person name="Cooper J."/>
            <person name="Damon W."/>
            <person name="Desjardin D."/>
            <person name="Finy P."/>
            <person name="Geml J."/>
            <person name="Haridas S."/>
            <person name="Hughes K."/>
            <person name="Justo A."/>
            <person name="Karasinski D."/>
            <person name="Kautmanova I."/>
            <person name="Kiss B."/>
            <person name="Kocsube S."/>
            <person name="Kotiranta H."/>
            <person name="LaButti K.M."/>
            <person name="Lechner B.E."/>
            <person name="Liimatainen K."/>
            <person name="Lipzen A."/>
            <person name="Lukacs Z."/>
            <person name="Mihaltcheva S."/>
            <person name="Morgado L.N."/>
            <person name="Niskanen T."/>
            <person name="Noordeloos M.E."/>
            <person name="Ohm R.A."/>
            <person name="Ortiz-Santana B."/>
            <person name="Ovrebo C."/>
            <person name="Racz N."/>
            <person name="Riley R."/>
            <person name="Savchenko A."/>
            <person name="Shiryaev A."/>
            <person name="Soop K."/>
            <person name="Spirin V."/>
            <person name="Szebenyi C."/>
            <person name="Tomsovsky M."/>
            <person name="Tulloss R.E."/>
            <person name="Uehling J."/>
            <person name="Grigoriev I.V."/>
            <person name="Vagvolgyi C."/>
            <person name="Papp T."/>
            <person name="Martin F.M."/>
            <person name="Miettinen O."/>
            <person name="Hibbett D.S."/>
            <person name="Nagy L.G."/>
        </authorList>
    </citation>
    <scope>NUCLEOTIDE SEQUENCE [LARGE SCALE GENOMIC DNA]</scope>
    <source>
        <strain evidence="4 5">CBS 962.96</strain>
    </source>
</reference>
<dbReference type="InterPro" id="IPR036188">
    <property type="entry name" value="FAD/NAD-bd_sf"/>
</dbReference>
<keyword evidence="5" id="KW-1185">Reference proteome</keyword>
<dbReference type="SUPFAM" id="SSF51905">
    <property type="entry name" value="FAD/NAD(P)-binding domain"/>
    <property type="match status" value="2"/>
</dbReference>
<dbReference type="GO" id="GO:0050661">
    <property type="term" value="F:NADP binding"/>
    <property type="evidence" value="ECO:0007669"/>
    <property type="project" value="InterPro"/>
</dbReference>
<evidence type="ECO:0000256" key="2">
    <source>
        <dbReference type="ARBA" id="ARBA00022827"/>
    </source>
</evidence>
<evidence type="ECO:0000256" key="3">
    <source>
        <dbReference type="ARBA" id="ARBA00023002"/>
    </source>
</evidence>
<organism evidence="4 5">
    <name type="scientific">Dendrothele bispora (strain CBS 962.96)</name>
    <dbReference type="NCBI Taxonomy" id="1314807"/>
    <lineage>
        <taxon>Eukaryota</taxon>
        <taxon>Fungi</taxon>
        <taxon>Dikarya</taxon>
        <taxon>Basidiomycota</taxon>
        <taxon>Agaricomycotina</taxon>
        <taxon>Agaricomycetes</taxon>
        <taxon>Agaricomycetidae</taxon>
        <taxon>Agaricales</taxon>
        <taxon>Agaricales incertae sedis</taxon>
        <taxon>Dendrothele</taxon>
    </lineage>
</organism>
<sequence>MAPSPTFPLPTLGHLGVKDAPPDDLDAIQIVKQWFKTFASSAEHGNVNVITALFLDECYWRDLLALTWDFRTFVGSVKLTQFLNDQLAASQLKAFKLRDDSVQLQKPFPDLAWIQFSFNFEVGNFGLASGIGRLVPQSDGGWKANCMLTNLEDLKNFSEKLGAFRNHEPNHGLWESQRRQEVAFEDAEPTVLVIGGSQNGLEVAARLKMLDVSTLIVEKLPRIGDNWRNRYSALCLHDPIYFAHMPYLPFPPNWPEYTPAAKLANWLEGYADFMELNYWTSTTVTKAEYNKESRTWSVRVVHTNGKERVFKKIKHVIFATGFAASNEPKIPVFPGVENYQGQTLHSSQYKTAEGYANKKIVVIGSSTSGHDIAADFCHHGNDTTMVQRGATYVMSAKNGWLVMGGGLYTEDGPPVEVADRIGASFPYRFLIGGMFQRQVEVMNELDKDLLTGLQKRGFKLSKGRFDAGPTPRVLEDLGGYYIDTGATKLIINGKIKLKNDSLIESFTSTGLKFKDGSELLADVVVFATGYGDFNNIIRKLCDQDVAKTCKPIWGLDEEGELRGCWRDLGVPGLWFMTGGLALSRFYSKRLALQIKAIEEGLLTSRYSLSP</sequence>
<keyword evidence="1" id="KW-0285">Flavoprotein</keyword>
<dbReference type="AlphaFoldDB" id="A0A4S8MFG6"/>
<dbReference type="Pfam" id="PF00743">
    <property type="entry name" value="FMO-like"/>
    <property type="match status" value="1"/>
</dbReference>
<gene>
    <name evidence="4" type="ORF">K435DRAFT_750215</name>
</gene>
<keyword evidence="3" id="KW-0560">Oxidoreductase</keyword>
<dbReference type="GO" id="GO:0050660">
    <property type="term" value="F:flavin adenine dinucleotide binding"/>
    <property type="evidence" value="ECO:0007669"/>
    <property type="project" value="InterPro"/>
</dbReference>
<accession>A0A4S8MFG6</accession>
<dbReference type="Gene3D" id="3.50.50.60">
    <property type="entry name" value="FAD/NAD(P)-binding domain"/>
    <property type="match status" value="1"/>
</dbReference>
<dbReference type="EMBL" id="ML179090">
    <property type="protein sequence ID" value="THV01378.1"/>
    <property type="molecule type" value="Genomic_DNA"/>
</dbReference>